<dbReference type="PANTHER" id="PTHR10357">
    <property type="entry name" value="ALPHA-AMYLASE FAMILY MEMBER"/>
    <property type="match status" value="1"/>
</dbReference>
<dbReference type="SUPFAM" id="SSF51011">
    <property type="entry name" value="Glycosyl hydrolase domain"/>
    <property type="match status" value="1"/>
</dbReference>
<keyword evidence="13" id="KW-0732">Signal</keyword>
<keyword evidence="12" id="KW-0812">Transmembrane</keyword>
<evidence type="ECO:0000256" key="1">
    <source>
        <dbReference type="ARBA" id="ARBA00000548"/>
    </source>
</evidence>
<keyword evidence="11" id="KW-0326">Glycosidase</keyword>
<dbReference type="AlphaFoldDB" id="A0A9Q8SAQ6"/>
<evidence type="ECO:0000256" key="7">
    <source>
        <dbReference type="ARBA" id="ARBA00022837"/>
    </source>
</evidence>
<comment type="similarity">
    <text evidence="3">Belongs to the glycosyl hydrolase 13 family.</text>
</comment>
<evidence type="ECO:0000256" key="12">
    <source>
        <dbReference type="SAM" id="Phobius"/>
    </source>
</evidence>
<dbReference type="Pfam" id="PF00128">
    <property type="entry name" value="Alpha-amylase"/>
    <property type="match status" value="1"/>
</dbReference>
<organism evidence="15 16">
    <name type="scientific">Colletotrichum lupini</name>
    <dbReference type="NCBI Taxonomy" id="145971"/>
    <lineage>
        <taxon>Eukaryota</taxon>
        <taxon>Fungi</taxon>
        <taxon>Dikarya</taxon>
        <taxon>Ascomycota</taxon>
        <taxon>Pezizomycotina</taxon>
        <taxon>Sordariomycetes</taxon>
        <taxon>Hypocreomycetidae</taxon>
        <taxon>Glomerellales</taxon>
        <taxon>Glomerellaceae</taxon>
        <taxon>Colletotrichum</taxon>
        <taxon>Colletotrichum acutatum species complex</taxon>
    </lineage>
</organism>
<evidence type="ECO:0000256" key="2">
    <source>
        <dbReference type="ARBA" id="ARBA00001913"/>
    </source>
</evidence>
<evidence type="ECO:0000256" key="9">
    <source>
        <dbReference type="ARBA" id="ARBA00023180"/>
    </source>
</evidence>
<keyword evidence="9" id="KW-0325">Glycoprotein</keyword>
<feature type="chain" id="PRO_5040359003" description="alpha-amylase" evidence="13">
    <location>
        <begin position="22"/>
        <end position="829"/>
    </location>
</feature>
<dbReference type="InterPro" id="IPR006047">
    <property type="entry name" value="GH13_cat_dom"/>
</dbReference>
<evidence type="ECO:0000256" key="10">
    <source>
        <dbReference type="ARBA" id="ARBA00023277"/>
    </source>
</evidence>
<comment type="cofactor">
    <cofactor evidence="2">
        <name>Ca(2+)</name>
        <dbReference type="ChEBI" id="CHEBI:29108"/>
    </cofactor>
</comment>
<evidence type="ECO:0000256" key="3">
    <source>
        <dbReference type="ARBA" id="ARBA00008061"/>
    </source>
</evidence>
<dbReference type="FunFam" id="3.20.20.80:FF:000120">
    <property type="entry name" value="Alpha-amylase A"/>
    <property type="match status" value="1"/>
</dbReference>
<keyword evidence="8" id="KW-1015">Disulfide bond</keyword>
<keyword evidence="5" id="KW-0479">Metal-binding</keyword>
<evidence type="ECO:0000256" key="8">
    <source>
        <dbReference type="ARBA" id="ARBA00023157"/>
    </source>
</evidence>
<keyword evidence="6" id="KW-0378">Hydrolase</keyword>
<evidence type="ECO:0000259" key="14">
    <source>
        <dbReference type="SMART" id="SM00642"/>
    </source>
</evidence>
<dbReference type="Pfam" id="PF09260">
    <property type="entry name" value="A_amylase_dom_C"/>
    <property type="match status" value="1"/>
</dbReference>
<keyword evidence="7" id="KW-0106">Calcium</keyword>
<comment type="catalytic activity">
    <reaction evidence="1">
        <text>Endohydrolysis of (1-&gt;4)-alpha-D-glucosidic linkages in polysaccharides containing three or more (1-&gt;4)-alpha-linked D-glucose units.</text>
        <dbReference type="EC" id="3.2.1.1"/>
    </reaction>
</comment>
<dbReference type="SMART" id="SM00642">
    <property type="entry name" value="Aamy"/>
    <property type="match status" value="1"/>
</dbReference>
<keyword evidence="12" id="KW-1133">Transmembrane helix</keyword>
<dbReference type="InterPro" id="IPR013780">
    <property type="entry name" value="Glyco_hydro_b"/>
</dbReference>
<evidence type="ECO:0000256" key="13">
    <source>
        <dbReference type="SAM" id="SignalP"/>
    </source>
</evidence>
<dbReference type="KEGG" id="clup:CLUP02_00415"/>
<dbReference type="Proteomes" id="UP000830671">
    <property type="component" value="Chromosome 1"/>
</dbReference>
<keyword evidence="16" id="KW-1185">Reference proteome</keyword>
<accession>A0A9Q8SAQ6</accession>
<feature type="signal peptide" evidence="13">
    <location>
        <begin position="1"/>
        <end position="21"/>
    </location>
</feature>
<dbReference type="Gene3D" id="3.20.20.80">
    <property type="entry name" value="Glycosidases"/>
    <property type="match status" value="1"/>
</dbReference>
<dbReference type="Gene3D" id="2.60.40.1180">
    <property type="entry name" value="Golgi alpha-mannosidase II"/>
    <property type="match status" value="1"/>
</dbReference>
<keyword evidence="12" id="KW-0472">Membrane</keyword>
<dbReference type="PANTHER" id="PTHR10357:SF208">
    <property type="entry name" value="ALPHA-AMYLASE"/>
    <property type="match status" value="1"/>
</dbReference>
<gene>
    <name evidence="15" type="ORF">CLUP02_00415</name>
</gene>
<dbReference type="GO" id="GO:0016052">
    <property type="term" value="P:carbohydrate catabolic process"/>
    <property type="evidence" value="ECO:0007669"/>
    <property type="project" value="InterPro"/>
</dbReference>
<evidence type="ECO:0000256" key="6">
    <source>
        <dbReference type="ARBA" id="ARBA00022801"/>
    </source>
</evidence>
<evidence type="ECO:0000256" key="5">
    <source>
        <dbReference type="ARBA" id="ARBA00022723"/>
    </source>
</evidence>
<dbReference type="EMBL" id="CP019471">
    <property type="protein sequence ID" value="UQC73769.1"/>
    <property type="molecule type" value="Genomic_DNA"/>
</dbReference>
<dbReference type="GeneID" id="73334474"/>
<dbReference type="GO" id="GO:0005509">
    <property type="term" value="F:calcium ion binding"/>
    <property type="evidence" value="ECO:0007669"/>
    <property type="project" value="InterPro"/>
</dbReference>
<feature type="transmembrane region" description="Helical" evidence="12">
    <location>
        <begin position="805"/>
        <end position="828"/>
    </location>
</feature>
<protein>
    <recommendedName>
        <fullName evidence="4">alpha-amylase</fullName>
        <ecNumber evidence="4">3.2.1.1</ecNumber>
    </recommendedName>
</protein>
<evidence type="ECO:0000256" key="11">
    <source>
        <dbReference type="ARBA" id="ARBA00023295"/>
    </source>
</evidence>
<dbReference type="EC" id="3.2.1.1" evidence="4"/>
<dbReference type="CDD" id="cd11319">
    <property type="entry name" value="AmyAc_euk_AmyA"/>
    <property type="match status" value="1"/>
</dbReference>
<name>A0A9Q8SAQ6_9PEZI</name>
<dbReference type="InterPro" id="IPR015340">
    <property type="entry name" value="A_amylase_C_dom"/>
</dbReference>
<keyword evidence="10" id="KW-0119">Carbohydrate metabolism</keyword>
<evidence type="ECO:0000256" key="4">
    <source>
        <dbReference type="ARBA" id="ARBA00012595"/>
    </source>
</evidence>
<proteinExistence type="inferred from homology"/>
<dbReference type="GO" id="GO:0004556">
    <property type="term" value="F:alpha-amylase activity"/>
    <property type="evidence" value="ECO:0007669"/>
    <property type="project" value="UniProtKB-EC"/>
</dbReference>
<evidence type="ECO:0000313" key="15">
    <source>
        <dbReference type="EMBL" id="UQC73769.1"/>
    </source>
</evidence>
<reference evidence="15" key="1">
    <citation type="journal article" date="2021" name="Mol. Plant Microbe Interact.">
        <title>Complete Genome Sequence of the Plant-Pathogenic Fungus Colletotrichum lupini.</title>
        <authorList>
            <person name="Baroncelli R."/>
            <person name="Pensec F."/>
            <person name="Da Lio D."/>
            <person name="Boufleur T."/>
            <person name="Vicente I."/>
            <person name="Sarrocco S."/>
            <person name="Picot A."/>
            <person name="Baraldi E."/>
            <person name="Sukno S."/>
            <person name="Thon M."/>
            <person name="Le Floch G."/>
        </authorList>
    </citation>
    <scope>NUCLEOTIDE SEQUENCE</scope>
    <source>
        <strain evidence="15">IMI 504893</strain>
    </source>
</reference>
<feature type="domain" description="Glycosyl hydrolase family 13 catalytic" evidence="14">
    <location>
        <begin position="332"/>
        <end position="688"/>
    </location>
</feature>
<evidence type="ECO:0000313" key="16">
    <source>
        <dbReference type="Proteomes" id="UP000830671"/>
    </source>
</evidence>
<sequence>MATSWLASLSTQLLLPSPSLSVHIAVWLLSTQLFTNPTYLSICILDGFPLPHVASAVSCSLSLPFKHKTLVPSPYKYARVSFPPVSLSPSSAVASTPPGLAAVSTIVSPVVSRSLSLSLSLFSSAWVQFPVDQLLVMVIDTLAPPVWASSSHSIRGIDICGQVRQSCQEPSFPPSHFQAHPSLGLLFRDPLVFVCFSALSVFLVPCIGSSTVPNPLPSAVRRYGVRNIIEYTTRTTEEYRESRFDALGPSSFTVNRSTDSTSQSQSLAATPFSIEGFPVHSFIGPVPLTSQRSISLIITMRTSTLAWAAVTALSALVEAADLEAWKSRSIYQVMIDRYAHTDGSTDHECELYKFCGGTWAGLTNKLDYIQNMGFTAIQISPIVKNMDDDTAVGEAYHGYWSLDNYALNDKFGTSDDFKNLVKEMHNRDMYLMVDVVVNNMVQKLDSLPPKLDYSKFNPFNEESDFHPYCNVTEWDNSTNYQDCWLYPYGVALADLATEKTTVVDEFGKWIKQLVSNYSIDGLRIDAAKHVNDAFLPTFVNASGVFAFGEVLTGAPADFCRYQTLNLLPGMPNYIEYYPLNKVFFGGDMNELADWRSQARDGCTDIFALGSFVENHDMPRFAVYDEDIELAKNAMAYILLTDGIPTVYQGQEQHFNGNSTPFNREPLWQSKYDTTAPIYQLTSTLLKTRNALQATNKDFATTASEQLFVENTHLCLRKGPAGAQVVFCVTNKSSKGDTYQLSVGGFNPGDAVVEVTTCGTSTADGTGNVTLYMEKGQPRAVVLASSIDATKICPNGTTAAGQSKSAAGFIGSSMTLVLASVMAVSFALLA</sequence>
<dbReference type="SUPFAM" id="SSF51445">
    <property type="entry name" value="(Trans)glycosidases"/>
    <property type="match status" value="1"/>
</dbReference>
<dbReference type="RefSeq" id="XP_049135421.1">
    <property type="nucleotide sequence ID" value="XM_049279464.1"/>
</dbReference>
<dbReference type="InterPro" id="IPR017853">
    <property type="entry name" value="GH"/>
</dbReference>